<reference evidence="1 2" key="1">
    <citation type="submission" date="2014-08" db="EMBL/GenBank/DDBJ databases">
        <title>Complete genome sequence of Corynebacterium phocae M408/89/1(T)(=DSM 44612(T)), isolated from the common seal (Phoca vitulina).</title>
        <authorList>
            <person name="Ruckert C."/>
            <person name="Albersmeier A."/>
            <person name="Winkler A."/>
            <person name="Kalinowski J."/>
        </authorList>
    </citation>
    <scope>NUCLEOTIDE SEQUENCE [LARGE SCALE GENOMIC DNA]</scope>
    <source>
        <strain evidence="1 2">M408/89/1</strain>
    </source>
</reference>
<dbReference type="AlphaFoldDB" id="A0A1L7D446"/>
<evidence type="ECO:0000313" key="2">
    <source>
        <dbReference type="Proteomes" id="UP000185491"/>
    </source>
</evidence>
<name>A0A1L7D446_9CORY</name>
<dbReference type="RefSeq" id="WP_075734873.1">
    <property type="nucleotide sequence ID" value="NZ_CP009249.1"/>
</dbReference>
<sequence length="414" mass="46606">MNLSRRQAVAIKRSRHWVNLWYGSVRSGKTHASLFVLDRFMWERSQQPVQSGTVLIVGLSTNTVWRNIFQPLLTHQDYQHAAPHIRYRQNAPSGTMYGVPFSVVGANDERSWLSIQGMTVAFCLGDEVTSWPESFWNMLLTRLSLPDSWFLGTCNPGTANHYLKKVIDGGDPDFHTEVMLLEENPTLSRKYIDRLKRTYTGLFYRRMILAEWVAAEGAVFQGWDEKFMVAPSPSNATVLAVGVDYGTTHPSAGYALGVDPQGGLYIVAEWSPNTTPGASTTQALTDAQLGDSLEEWLAALPNPPRFLYVDPAAKSLRQELHTRGLINHRADNAVVPGIRTVDSLLTGGQLKIDPSCKQLINELPEYRWDAKATERGQDKPVKEKDDHVDALRYTVFSSRHLWRRLVRDPLNLTA</sequence>
<evidence type="ECO:0008006" key="3">
    <source>
        <dbReference type="Google" id="ProtNLM"/>
    </source>
</evidence>
<dbReference type="STRING" id="161895.CPHO_08365"/>
<dbReference type="Proteomes" id="UP000185491">
    <property type="component" value="Chromosome"/>
</dbReference>
<gene>
    <name evidence="1" type="ORF">CPHO_08365</name>
</gene>
<dbReference type="Pfam" id="PF03237">
    <property type="entry name" value="Terminase_6N"/>
    <property type="match status" value="1"/>
</dbReference>
<accession>A0A1L7D446</accession>
<dbReference type="EMBL" id="CP009249">
    <property type="protein sequence ID" value="APT92898.1"/>
    <property type="molecule type" value="Genomic_DNA"/>
</dbReference>
<proteinExistence type="predicted"/>
<dbReference type="Gene3D" id="3.30.420.280">
    <property type="match status" value="1"/>
</dbReference>
<dbReference type="KEGG" id="cpho:CPHO_08365"/>
<keyword evidence="2" id="KW-1185">Reference proteome</keyword>
<organism evidence="1 2">
    <name type="scientific">Corynebacterium phocae</name>
    <dbReference type="NCBI Taxonomy" id="161895"/>
    <lineage>
        <taxon>Bacteria</taxon>
        <taxon>Bacillati</taxon>
        <taxon>Actinomycetota</taxon>
        <taxon>Actinomycetes</taxon>
        <taxon>Mycobacteriales</taxon>
        <taxon>Corynebacteriaceae</taxon>
        <taxon>Corynebacterium</taxon>
    </lineage>
</organism>
<protein>
    <recommendedName>
        <fullName evidence="3">Terminase</fullName>
    </recommendedName>
</protein>
<dbReference type="OrthoDB" id="4498710at2"/>
<dbReference type="InterPro" id="IPR027417">
    <property type="entry name" value="P-loop_NTPase"/>
</dbReference>
<evidence type="ECO:0000313" key="1">
    <source>
        <dbReference type="EMBL" id="APT92898.1"/>
    </source>
</evidence>
<dbReference type="Gene3D" id="3.40.50.300">
    <property type="entry name" value="P-loop containing nucleotide triphosphate hydrolases"/>
    <property type="match status" value="1"/>
</dbReference>